<evidence type="ECO:0000256" key="5">
    <source>
        <dbReference type="ARBA" id="ARBA00022989"/>
    </source>
</evidence>
<protein>
    <submittedName>
        <fullName evidence="13">Putative CDP-alcohol phosphatidyltransferase class-I family protein</fullName>
    </submittedName>
</protein>
<feature type="transmembrane region" description="Helical" evidence="12">
    <location>
        <begin position="371"/>
        <end position="391"/>
    </location>
</feature>
<keyword evidence="4 12" id="KW-0812">Transmembrane</keyword>
<comment type="similarity">
    <text evidence="10">Belongs to the CDP-alcohol phosphatidyltransferase class-I family.</text>
</comment>
<keyword evidence="9" id="KW-1208">Phospholipid metabolism</keyword>
<dbReference type="Proteomes" id="UP000230605">
    <property type="component" value="Chromosome 7"/>
</dbReference>
<dbReference type="GO" id="GO:0016020">
    <property type="term" value="C:membrane"/>
    <property type="evidence" value="ECO:0007669"/>
    <property type="project" value="UniProtKB-SubCell"/>
</dbReference>
<dbReference type="PANTHER" id="PTHR14269:SF60">
    <property type="entry name" value="CARDIOLIPIN SYNTHASE (CMP-FORMING)"/>
    <property type="match status" value="1"/>
</dbReference>
<feature type="transmembrane region" description="Helical" evidence="12">
    <location>
        <begin position="218"/>
        <end position="242"/>
    </location>
</feature>
<keyword evidence="5 12" id="KW-1133">Transmembrane helix</keyword>
<organism evidence="13 15">
    <name type="scientific">Cercospora beticola</name>
    <name type="common">Sugarbeet leaf spot fungus</name>
    <dbReference type="NCBI Taxonomy" id="122368"/>
    <lineage>
        <taxon>Eukaryota</taxon>
        <taxon>Fungi</taxon>
        <taxon>Dikarya</taxon>
        <taxon>Ascomycota</taxon>
        <taxon>Pezizomycotina</taxon>
        <taxon>Dothideomycetes</taxon>
        <taxon>Dothideomycetidae</taxon>
        <taxon>Mycosphaerellales</taxon>
        <taxon>Mycosphaerellaceae</taxon>
        <taxon>Cercospora</taxon>
    </lineage>
</organism>
<evidence type="ECO:0000256" key="10">
    <source>
        <dbReference type="RuleBase" id="RU003750"/>
    </source>
</evidence>
<dbReference type="AlphaFoldDB" id="A0A2G5HG08"/>
<dbReference type="InterPro" id="IPR000462">
    <property type="entry name" value="CDP-OH_P_trans"/>
</dbReference>
<sequence length="413" mass="44658">MAKVLSQRLHALPQHVRISTTASPFAALGGPAISPAAARHQHYHQGRCVGARSSARHVLTPSNCCSWAHVCRPSTFLALHASRRPYSEKGKPSLPPSASQGQSDEPSSRQPQTTPKQPITRSLEVARERTQAVREKVRSSLSGLTPHENIYNLPNFLTVTRLVAAPATAYLLLHDHHALALGLFAYAGITDLVDGWMARKWKLQTVAGSVMDPMADKALMIILTVTLAVKGAIPLYLATLILGRDASLALAALYYRYASLPAPKTFLRYWDFSLPSAEVHPTTVSKYNTFLQLILIGSALALPVITAGQHETGLLSSIGTNSEQLQNAMTYFQLLVAGTTAWSGLSYAFLKNVVTILGPNEDLKAKQGARGRAIIGVTFGSCVLAAAWLAFNVDAPEQTQPSGTRHTTEKRDE</sequence>
<gene>
    <name evidence="13" type="ORF">CB0940_09862</name>
    <name evidence="14" type="ORF">RHO25_010444</name>
</gene>
<proteinExistence type="inferred from homology"/>
<evidence type="ECO:0000256" key="9">
    <source>
        <dbReference type="ARBA" id="ARBA00023264"/>
    </source>
</evidence>
<evidence type="ECO:0000256" key="6">
    <source>
        <dbReference type="ARBA" id="ARBA00023098"/>
    </source>
</evidence>
<dbReference type="InterPro" id="IPR043130">
    <property type="entry name" value="CDP-OH_PTrfase_TM_dom"/>
</dbReference>
<reference evidence="13 15" key="1">
    <citation type="submission" date="2015-10" db="EMBL/GenBank/DDBJ databases">
        <title>The cercosporin biosynthetic gene cluster was horizontally transferred to several fungal lineages and shown to be expanded in Cercospora beticola based on microsynteny with recipient genomes.</title>
        <authorList>
            <person name="De Jonge R."/>
            <person name="Ebert M.K."/>
            <person name="Suttle J.C."/>
            <person name="Jurick Ii W.M."/>
            <person name="Secor G.A."/>
            <person name="Thomma B.P."/>
            <person name="Van De Peer Y."/>
            <person name="Bolton M.D."/>
        </authorList>
    </citation>
    <scope>NUCLEOTIDE SEQUENCE [LARGE SCALE GENOMIC DNA]</scope>
    <source>
        <strain evidence="13 15">09-40</strain>
    </source>
</reference>
<keyword evidence="16" id="KW-1185">Reference proteome</keyword>
<keyword evidence="6" id="KW-0443">Lipid metabolism</keyword>
<keyword evidence="2" id="KW-0444">Lipid biosynthesis</keyword>
<accession>A0A2G5HG08</accession>
<dbReference type="FunFam" id="1.20.120.1760:FF:000017">
    <property type="entry name" value="Phosphatidyl synthase"/>
    <property type="match status" value="1"/>
</dbReference>
<keyword evidence="7 12" id="KW-0472">Membrane</keyword>
<feature type="transmembrane region" description="Helical" evidence="12">
    <location>
        <begin position="290"/>
        <end position="308"/>
    </location>
</feature>
<dbReference type="OrthoDB" id="10020554at2759"/>
<evidence type="ECO:0000313" key="15">
    <source>
        <dbReference type="Proteomes" id="UP000230605"/>
    </source>
</evidence>
<dbReference type="Pfam" id="PF01066">
    <property type="entry name" value="CDP-OH_P_transf"/>
    <property type="match status" value="1"/>
</dbReference>
<name>A0A2G5HG08_CERBT</name>
<keyword evidence="3 10" id="KW-0808">Transferase</keyword>
<dbReference type="Proteomes" id="UP001302367">
    <property type="component" value="Chromosome 7"/>
</dbReference>
<evidence type="ECO:0000313" key="14">
    <source>
        <dbReference type="EMBL" id="WPB05790.1"/>
    </source>
</evidence>
<evidence type="ECO:0000256" key="2">
    <source>
        <dbReference type="ARBA" id="ARBA00022516"/>
    </source>
</evidence>
<evidence type="ECO:0000256" key="1">
    <source>
        <dbReference type="ARBA" id="ARBA00004141"/>
    </source>
</evidence>
<dbReference type="GO" id="GO:0032049">
    <property type="term" value="P:cardiolipin biosynthetic process"/>
    <property type="evidence" value="ECO:0007669"/>
    <property type="project" value="TreeGrafter"/>
</dbReference>
<feature type="transmembrane region" description="Helical" evidence="12">
    <location>
        <begin position="328"/>
        <end position="350"/>
    </location>
</feature>
<evidence type="ECO:0000256" key="11">
    <source>
        <dbReference type="SAM" id="MobiDB-lite"/>
    </source>
</evidence>
<evidence type="ECO:0000256" key="3">
    <source>
        <dbReference type="ARBA" id="ARBA00022679"/>
    </source>
</evidence>
<dbReference type="EMBL" id="CP134190">
    <property type="protein sequence ID" value="WPB05790.1"/>
    <property type="molecule type" value="Genomic_DNA"/>
</dbReference>
<evidence type="ECO:0000256" key="8">
    <source>
        <dbReference type="ARBA" id="ARBA00023209"/>
    </source>
</evidence>
<dbReference type="PROSITE" id="PS00379">
    <property type="entry name" value="CDP_ALCOHOL_P_TRANSF"/>
    <property type="match status" value="1"/>
</dbReference>
<evidence type="ECO:0000256" key="4">
    <source>
        <dbReference type="ARBA" id="ARBA00022692"/>
    </source>
</evidence>
<dbReference type="Gene3D" id="1.20.120.1760">
    <property type="match status" value="1"/>
</dbReference>
<feature type="compositionally biased region" description="Polar residues" evidence="11">
    <location>
        <begin position="96"/>
        <end position="120"/>
    </location>
</feature>
<evidence type="ECO:0000256" key="7">
    <source>
        <dbReference type="ARBA" id="ARBA00023136"/>
    </source>
</evidence>
<keyword evidence="8" id="KW-0594">Phospholipid biosynthesis</keyword>
<dbReference type="PANTHER" id="PTHR14269">
    <property type="entry name" value="CDP-DIACYLGLYCEROL--GLYCEROL-3-PHOSPHATE 3-PHOSPHATIDYLTRANSFERASE-RELATED"/>
    <property type="match status" value="1"/>
</dbReference>
<dbReference type="InterPro" id="IPR050324">
    <property type="entry name" value="CDP-alcohol_PTase-I"/>
</dbReference>
<evidence type="ECO:0000313" key="13">
    <source>
        <dbReference type="EMBL" id="PIA91471.1"/>
    </source>
</evidence>
<feature type="region of interest" description="Disordered" evidence="11">
    <location>
        <begin position="86"/>
        <end position="124"/>
    </location>
</feature>
<comment type="subcellular location">
    <subcellularLocation>
        <location evidence="1">Membrane</location>
        <topology evidence="1">Multi-pass membrane protein</topology>
    </subcellularLocation>
</comment>
<dbReference type="InterPro" id="IPR048254">
    <property type="entry name" value="CDP_ALCOHOL_P_TRANSF_CS"/>
</dbReference>
<dbReference type="EMBL" id="LKMD01000106">
    <property type="protein sequence ID" value="PIA91471.1"/>
    <property type="molecule type" value="Genomic_DNA"/>
</dbReference>
<evidence type="ECO:0000256" key="12">
    <source>
        <dbReference type="SAM" id="Phobius"/>
    </source>
</evidence>
<evidence type="ECO:0000313" key="16">
    <source>
        <dbReference type="Proteomes" id="UP001302367"/>
    </source>
</evidence>
<dbReference type="GO" id="GO:0005739">
    <property type="term" value="C:mitochondrion"/>
    <property type="evidence" value="ECO:0007669"/>
    <property type="project" value="TreeGrafter"/>
</dbReference>
<dbReference type="GO" id="GO:0043337">
    <property type="term" value="F:cardiolipin synthase (CMP-forming)"/>
    <property type="evidence" value="ECO:0007669"/>
    <property type="project" value="TreeGrafter"/>
</dbReference>
<reference evidence="14 16" key="2">
    <citation type="submission" date="2023-09" db="EMBL/GenBank/DDBJ databases">
        <title>Complete-Gapless Cercospora beticola genome.</title>
        <authorList>
            <person name="Wyatt N.A."/>
            <person name="Spanner R.E."/>
            <person name="Bolton M.D."/>
        </authorList>
    </citation>
    <scope>NUCLEOTIDE SEQUENCE [LARGE SCALE GENOMIC DNA]</scope>
    <source>
        <strain evidence="14">Cb09-40</strain>
    </source>
</reference>